<dbReference type="Pfam" id="PF09551">
    <property type="entry name" value="Spore_II_R"/>
    <property type="match status" value="1"/>
</dbReference>
<dbReference type="Proteomes" id="UP000092573">
    <property type="component" value="Chromosome"/>
</dbReference>
<evidence type="ECO:0000313" key="2">
    <source>
        <dbReference type="EMBL" id="ANS77303.1"/>
    </source>
</evidence>
<dbReference type="InterPro" id="IPR014202">
    <property type="entry name" value="Spore_II_R"/>
</dbReference>
<gene>
    <name evidence="2" type="ORF">AWM70_17500</name>
</gene>
<dbReference type="AlphaFoldDB" id="A0A1B1N792"/>
<sequence>MKRGSKGNNSKTAVLLIFSLMILLMSWDNQKTDAAAVQTEIPQESIRLRILADSDSPTDQLVKRKVRDAVVEQMNGWVQTLDNPQSLEQARTVIREHLPEVERQVAVTLKANGESYGYKVELGVVPFPAKMYGGEVYPAGNYEALRITLGSGQGQNWWCVLFPPLCFIDGGSGDALAKSTADTKTASAAAAKSGDSEPNHDAANGQTGQEAGQAEAPEVHFFIWDMLQEFWGWVTSIFA</sequence>
<evidence type="ECO:0000313" key="3">
    <source>
        <dbReference type="Proteomes" id="UP000092573"/>
    </source>
</evidence>
<keyword evidence="3" id="KW-1185">Reference proteome</keyword>
<reference evidence="2 3" key="1">
    <citation type="submission" date="2016-01" db="EMBL/GenBank/DDBJ databases">
        <title>Complete Genome Sequence of Paenibacillus yonginensis DCY84, a novel Plant Growth-Promoting Bacteria with Elicitation of Induced Systemic Resistance.</title>
        <authorList>
            <person name="Kim Y.J."/>
            <person name="Yang D.C."/>
            <person name="Sukweenadhi J."/>
        </authorList>
    </citation>
    <scope>NUCLEOTIDE SEQUENCE [LARGE SCALE GENOMIC DNA]</scope>
    <source>
        <strain evidence="2 3">DCY84</strain>
    </source>
</reference>
<proteinExistence type="predicted"/>
<dbReference type="STRING" id="1462996.AWM70_17500"/>
<organism evidence="2 3">
    <name type="scientific">Paenibacillus yonginensis</name>
    <dbReference type="NCBI Taxonomy" id="1462996"/>
    <lineage>
        <taxon>Bacteria</taxon>
        <taxon>Bacillati</taxon>
        <taxon>Bacillota</taxon>
        <taxon>Bacilli</taxon>
        <taxon>Bacillales</taxon>
        <taxon>Paenibacillaceae</taxon>
        <taxon>Paenibacillus</taxon>
    </lineage>
</organism>
<dbReference type="NCBIfam" id="TIGR02837">
    <property type="entry name" value="spore_II_R"/>
    <property type="match status" value="1"/>
</dbReference>
<feature type="region of interest" description="Disordered" evidence="1">
    <location>
        <begin position="187"/>
        <end position="211"/>
    </location>
</feature>
<dbReference type="EMBL" id="CP014167">
    <property type="protein sequence ID" value="ANS77303.1"/>
    <property type="molecule type" value="Genomic_DNA"/>
</dbReference>
<dbReference type="OrthoDB" id="9793324at2"/>
<accession>A0A1B1N792</accession>
<evidence type="ECO:0000256" key="1">
    <source>
        <dbReference type="SAM" id="MobiDB-lite"/>
    </source>
</evidence>
<dbReference type="KEGG" id="pyg:AWM70_17500"/>
<name>A0A1B1N792_9BACL</name>
<protein>
    <submittedName>
        <fullName evidence="2">Stage II sporulation protein R</fullName>
    </submittedName>
</protein>